<accession>A0A6C2C584</accession>
<comment type="caution">
    <text evidence="2">The sequence shown here is derived from an EMBL/GenBank/DDBJ whole genome shotgun (WGS) entry which is preliminary data.</text>
</comment>
<keyword evidence="3" id="KW-1185">Reference proteome</keyword>
<feature type="transmembrane region" description="Helical" evidence="1">
    <location>
        <begin position="137"/>
        <end position="162"/>
    </location>
</feature>
<keyword evidence="1" id="KW-1133">Transmembrane helix</keyword>
<keyword evidence="1" id="KW-0812">Transmembrane</keyword>
<dbReference type="EMBL" id="SDGZ01000015">
    <property type="protein sequence ID" value="TYC49064.1"/>
    <property type="molecule type" value="Genomic_DNA"/>
</dbReference>
<feature type="transmembrane region" description="Helical" evidence="1">
    <location>
        <begin position="109"/>
        <end position="131"/>
    </location>
</feature>
<gene>
    <name evidence="2" type="ORF">ESZ50_07405</name>
</gene>
<keyword evidence="1" id="KW-0472">Membrane</keyword>
<dbReference type="RefSeq" id="WP_148622926.1">
    <property type="nucleotide sequence ID" value="NZ_SDGZ01000015.1"/>
</dbReference>
<feature type="transmembrane region" description="Helical" evidence="1">
    <location>
        <begin position="76"/>
        <end position="97"/>
    </location>
</feature>
<evidence type="ECO:0000256" key="1">
    <source>
        <dbReference type="SAM" id="Phobius"/>
    </source>
</evidence>
<proteinExistence type="predicted"/>
<feature type="transmembrane region" description="Helical" evidence="1">
    <location>
        <begin position="37"/>
        <end position="56"/>
    </location>
</feature>
<evidence type="ECO:0000313" key="3">
    <source>
        <dbReference type="Proteomes" id="UP000371977"/>
    </source>
</evidence>
<dbReference type="Proteomes" id="UP000371977">
    <property type="component" value="Unassembled WGS sequence"/>
</dbReference>
<sequence>MRHGLFNASSSEAKQLFGEPIMLSFKTWQDDQRGKEVGIIGTVIFLMIIFAVGEVIPLGSRMLLNSKGDSINLIPTWLYIVLFLTMLLVIIISNHFVRGKKLEFYQGQWFFFNYGLIILVEMNLFFGTLFIRDKQILIMALLLAINLLVFIIIFIRLSFKILNLMYGMEKIRKTRSKFKKFLSKYWWSIFSIYILTRIFFNSLGVLPILIVWVLTNFIISLFLLEVSFMATVQGYYKIKYFDEYEKNDDNIETLLN</sequence>
<feature type="transmembrane region" description="Helical" evidence="1">
    <location>
        <begin position="182"/>
        <end position="200"/>
    </location>
</feature>
<name>A0A6C2C584_9LACO</name>
<dbReference type="AlphaFoldDB" id="A0A6C2C584"/>
<reference evidence="2 3" key="1">
    <citation type="submission" date="2019-01" db="EMBL/GenBank/DDBJ databases">
        <title>Weissella sp. nov., a novel lactic acid bacterium isolated from animal feces.</title>
        <authorList>
            <person name="Wang L.-T."/>
        </authorList>
    </citation>
    <scope>NUCLEOTIDE SEQUENCE [LARGE SCALE GENOMIC DNA]</scope>
    <source>
        <strain evidence="2 3">8H-2</strain>
    </source>
</reference>
<organism evidence="2 3">
    <name type="scientific">Weissella muntiaci</name>
    <dbReference type="NCBI Taxonomy" id="2508881"/>
    <lineage>
        <taxon>Bacteria</taxon>
        <taxon>Bacillati</taxon>
        <taxon>Bacillota</taxon>
        <taxon>Bacilli</taxon>
        <taxon>Lactobacillales</taxon>
        <taxon>Lactobacillaceae</taxon>
        <taxon>Weissella</taxon>
    </lineage>
</organism>
<protein>
    <submittedName>
        <fullName evidence="2">Uncharacterized protein</fullName>
    </submittedName>
</protein>
<evidence type="ECO:0000313" key="2">
    <source>
        <dbReference type="EMBL" id="TYC49064.1"/>
    </source>
</evidence>
<feature type="transmembrane region" description="Helical" evidence="1">
    <location>
        <begin position="206"/>
        <end position="230"/>
    </location>
</feature>